<sequence>MEQERFAEAVLGSLRAHGVTDAEYLAEEFSIRHSGDRIVYLGNIFRECAGYEAAERAERIAHFVAAMTSSDEAPEDWAQVRPLLRAVLRPVTYGLDDFDRMSTPLSRPAFPFVNETVVVDLPRTRAYVTTDMVRDWGVEPEAVFAAARDNLAELARPGSPEELNLLRFIDDGDAYFGSWPLLPGWLASYAGGEHRPVAFIPDDHTLLVVPDDPDLLPAVFEMVEQQYGEAARPISPQGYTLDEYGMVVPYDQAGPEPAPEYARRARSGLAVTEYGIQTRILTAKFEEDLDLEPLSDVEPAMVGAVMFQSTDDGPVTSTIVGEDVEYLLPEADYVHFARMDADGEIDLVCTVPFDTVVQLLGLVPIPGLHPPRFELRRWPDEPTLARLHAAAVAL</sequence>
<reference evidence="1 2" key="1">
    <citation type="submission" date="2018-06" db="EMBL/GenBank/DDBJ databases">
        <authorList>
            <consortium name="Pathogen Informatics"/>
            <person name="Doyle S."/>
        </authorList>
    </citation>
    <scope>NUCLEOTIDE SEQUENCE [LARGE SCALE GENOMIC DNA]</scope>
    <source>
        <strain evidence="1 2">NCTC1934</strain>
    </source>
</reference>
<dbReference type="AlphaFoldDB" id="A0A379JLW6"/>
<dbReference type="Proteomes" id="UP000255467">
    <property type="component" value="Unassembled WGS sequence"/>
</dbReference>
<accession>A0A379JLW6</accession>
<gene>
    <name evidence="1" type="ORF">NCTC1934_06342</name>
</gene>
<organism evidence="1 2">
    <name type="scientific">Nocardia otitidiscaviarum</name>
    <dbReference type="NCBI Taxonomy" id="1823"/>
    <lineage>
        <taxon>Bacteria</taxon>
        <taxon>Bacillati</taxon>
        <taxon>Actinomycetota</taxon>
        <taxon>Actinomycetes</taxon>
        <taxon>Mycobacteriales</taxon>
        <taxon>Nocardiaceae</taxon>
        <taxon>Nocardia</taxon>
    </lineage>
</organism>
<name>A0A379JLW6_9NOCA</name>
<keyword evidence="2" id="KW-1185">Reference proteome</keyword>
<dbReference type="STRING" id="1406858.GCA_000710895_00929"/>
<evidence type="ECO:0000313" key="1">
    <source>
        <dbReference type="EMBL" id="SUD48993.1"/>
    </source>
</evidence>
<protein>
    <recommendedName>
        <fullName evidence="3">DUF1444 family protein</fullName>
    </recommendedName>
</protein>
<dbReference type="EMBL" id="UGRY01000006">
    <property type="protein sequence ID" value="SUD48993.1"/>
    <property type="molecule type" value="Genomic_DNA"/>
</dbReference>
<evidence type="ECO:0008006" key="3">
    <source>
        <dbReference type="Google" id="ProtNLM"/>
    </source>
</evidence>
<dbReference type="OrthoDB" id="259915at2"/>
<evidence type="ECO:0000313" key="2">
    <source>
        <dbReference type="Proteomes" id="UP000255467"/>
    </source>
</evidence>
<proteinExistence type="predicted"/>
<dbReference type="RefSeq" id="WP_081592871.1">
    <property type="nucleotide sequence ID" value="NZ_UGRY01000006.1"/>
</dbReference>